<dbReference type="RefSeq" id="WP_344648970.1">
    <property type="nucleotide sequence ID" value="NZ_BAAAGX010000009.1"/>
</dbReference>
<evidence type="ECO:0000313" key="2">
    <source>
        <dbReference type="EMBL" id="GAA0239009.1"/>
    </source>
</evidence>
<name>A0ABN0U533_9ACTN</name>
<dbReference type="GO" id="GO:0016787">
    <property type="term" value="F:hydrolase activity"/>
    <property type="evidence" value="ECO:0007669"/>
    <property type="project" value="UniProtKB-KW"/>
</dbReference>
<dbReference type="InterPro" id="IPR000073">
    <property type="entry name" value="AB_hydrolase_1"/>
</dbReference>
<dbReference type="EMBL" id="BAAAGX010000009">
    <property type="protein sequence ID" value="GAA0239009.1"/>
    <property type="molecule type" value="Genomic_DNA"/>
</dbReference>
<organism evidence="2 3">
    <name type="scientific">Cryptosporangium japonicum</name>
    <dbReference type="NCBI Taxonomy" id="80872"/>
    <lineage>
        <taxon>Bacteria</taxon>
        <taxon>Bacillati</taxon>
        <taxon>Actinomycetota</taxon>
        <taxon>Actinomycetes</taxon>
        <taxon>Cryptosporangiales</taxon>
        <taxon>Cryptosporangiaceae</taxon>
        <taxon>Cryptosporangium</taxon>
    </lineage>
</organism>
<sequence length="275" mass="29292">MEDPARLGTSIRPDGRTLAWSEWGPADGRPVLLFPGAATSRWLGLAEGVPDALRVRLISVDRPGLGASDPAPGRSLLDWADDVRALGLDRPAAIAYSQGAPFGLACAHRGVISALAVVAGTDELAAPEVADRLRPDVRKLVQLPEAEAREAFAGVANPDTMIEMVLSMSSDADRAIYTEPSFAAAYRRALTEAFVQGTDGYVTDTLLSMTRWPFDPAEIRVPVTLWYGARDTSPVHSPDFGASLARRIPGAARHLLPDEGGALLWTRGCDIVSGL</sequence>
<protein>
    <submittedName>
        <fullName evidence="2">Alpha/beta hydrolase</fullName>
    </submittedName>
</protein>
<dbReference type="SUPFAM" id="SSF53474">
    <property type="entry name" value="alpha/beta-Hydrolases"/>
    <property type="match status" value="1"/>
</dbReference>
<accession>A0ABN0U533</accession>
<comment type="caution">
    <text evidence="2">The sequence shown here is derived from an EMBL/GenBank/DDBJ whole genome shotgun (WGS) entry which is preliminary data.</text>
</comment>
<keyword evidence="2" id="KW-0378">Hydrolase</keyword>
<dbReference type="Gene3D" id="3.40.50.1820">
    <property type="entry name" value="alpha/beta hydrolase"/>
    <property type="match status" value="1"/>
</dbReference>
<dbReference type="Pfam" id="PF00561">
    <property type="entry name" value="Abhydrolase_1"/>
    <property type="match status" value="1"/>
</dbReference>
<evidence type="ECO:0000313" key="3">
    <source>
        <dbReference type="Proteomes" id="UP001500967"/>
    </source>
</evidence>
<dbReference type="PANTHER" id="PTHR43798:SF33">
    <property type="entry name" value="HYDROLASE, PUTATIVE (AFU_ORTHOLOGUE AFUA_2G14860)-RELATED"/>
    <property type="match status" value="1"/>
</dbReference>
<dbReference type="InterPro" id="IPR029058">
    <property type="entry name" value="AB_hydrolase_fold"/>
</dbReference>
<proteinExistence type="predicted"/>
<keyword evidence="3" id="KW-1185">Reference proteome</keyword>
<reference evidence="2 3" key="1">
    <citation type="journal article" date="2019" name="Int. J. Syst. Evol. Microbiol.">
        <title>The Global Catalogue of Microorganisms (GCM) 10K type strain sequencing project: providing services to taxonomists for standard genome sequencing and annotation.</title>
        <authorList>
            <consortium name="The Broad Institute Genomics Platform"/>
            <consortium name="The Broad Institute Genome Sequencing Center for Infectious Disease"/>
            <person name="Wu L."/>
            <person name="Ma J."/>
        </authorList>
    </citation>
    <scope>NUCLEOTIDE SEQUENCE [LARGE SCALE GENOMIC DNA]</scope>
    <source>
        <strain evidence="2 3">JCM 10425</strain>
    </source>
</reference>
<gene>
    <name evidence="2" type="ORF">GCM10009539_25390</name>
</gene>
<feature type="domain" description="AB hydrolase-1" evidence="1">
    <location>
        <begin position="30"/>
        <end position="128"/>
    </location>
</feature>
<evidence type="ECO:0000259" key="1">
    <source>
        <dbReference type="Pfam" id="PF00561"/>
    </source>
</evidence>
<dbReference type="PANTHER" id="PTHR43798">
    <property type="entry name" value="MONOACYLGLYCEROL LIPASE"/>
    <property type="match status" value="1"/>
</dbReference>
<dbReference type="InterPro" id="IPR050266">
    <property type="entry name" value="AB_hydrolase_sf"/>
</dbReference>
<dbReference type="Proteomes" id="UP001500967">
    <property type="component" value="Unassembled WGS sequence"/>
</dbReference>